<feature type="transmembrane region" description="Helical" evidence="6">
    <location>
        <begin position="106"/>
        <end position="129"/>
    </location>
</feature>
<keyword evidence="5 6" id="KW-0472">Membrane</keyword>
<dbReference type="Pfam" id="PF10160">
    <property type="entry name" value="Tmemb_40"/>
    <property type="match status" value="1"/>
</dbReference>
<evidence type="ECO:0000313" key="8">
    <source>
        <dbReference type="Proteomes" id="UP001346149"/>
    </source>
</evidence>
<dbReference type="GO" id="GO:0005886">
    <property type="term" value="C:plasma membrane"/>
    <property type="evidence" value="ECO:0007669"/>
    <property type="project" value="TreeGrafter"/>
</dbReference>
<dbReference type="GO" id="GO:0004930">
    <property type="term" value="F:G protein-coupled receptor activity"/>
    <property type="evidence" value="ECO:0007669"/>
    <property type="project" value="TreeGrafter"/>
</dbReference>
<accession>A0AAN7KWM9</accession>
<keyword evidence="3 6" id="KW-0812">Transmembrane</keyword>
<protein>
    <recommendedName>
        <fullName evidence="9">Transmembrane protein adipocyte-associated 1</fullName>
    </recommendedName>
</protein>
<organism evidence="7 8">
    <name type="scientific">Trapa natans</name>
    <name type="common">Water chestnut</name>
    <dbReference type="NCBI Taxonomy" id="22666"/>
    <lineage>
        <taxon>Eukaryota</taxon>
        <taxon>Viridiplantae</taxon>
        <taxon>Streptophyta</taxon>
        <taxon>Embryophyta</taxon>
        <taxon>Tracheophyta</taxon>
        <taxon>Spermatophyta</taxon>
        <taxon>Magnoliopsida</taxon>
        <taxon>eudicotyledons</taxon>
        <taxon>Gunneridae</taxon>
        <taxon>Pentapetalae</taxon>
        <taxon>rosids</taxon>
        <taxon>malvids</taxon>
        <taxon>Myrtales</taxon>
        <taxon>Lythraceae</taxon>
        <taxon>Trapa</taxon>
    </lineage>
</organism>
<evidence type="ECO:0000256" key="4">
    <source>
        <dbReference type="ARBA" id="ARBA00022989"/>
    </source>
</evidence>
<dbReference type="EMBL" id="JAXQNO010000019">
    <property type="protein sequence ID" value="KAK4774405.1"/>
    <property type="molecule type" value="Genomic_DNA"/>
</dbReference>
<evidence type="ECO:0000313" key="7">
    <source>
        <dbReference type="EMBL" id="KAK4774405.1"/>
    </source>
</evidence>
<name>A0AAN7KWM9_TRANT</name>
<gene>
    <name evidence="7" type="ORF">SAY86_009340</name>
</gene>
<comment type="caution">
    <text evidence="7">The sequence shown here is derived from an EMBL/GenBank/DDBJ whole genome shotgun (WGS) entry which is preliminary data.</text>
</comment>
<evidence type="ECO:0000256" key="3">
    <source>
        <dbReference type="ARBA" id="ARBA00022692"/>
    </source>
</evidence>
<feature type="transmembrane region" description="Helical" evidence="6">
    <location>
        <begin position="244"/>
        <end position="267"/>
    </location>
</feature>
<feature type="transmembrane region" description="Helical" evidence="6">
    <location>
        <begin position="182"/>
        <end position="202"/>
    </location>
</feature>
<dbReference type="PANTHER" id="PTHR15876">
    <property type="entry name" value="TRANSMEMBRANE PROTEIN ADIPOCYTE-ASSOCIATED 1"/>
    <property type="match status" value="1"/>
</dbReference>
<sequence>MPSILSENATTSSVLPLPSSPVSQDFSSSPVCHGLFYDAFLVVPSALFVLFLAFHAKKNLRKLCNGSSYVMISYYVILWVVSLLNLVWCLFQAMQCSPSREIAWNLLSLFTTSGLLYLEISLVAFILQGNYINGLEGLSRTFLVTGIIVGADILLKAIYVFGFGVPLFTDVGTAHHVKWSLWSIHKLVLTAAYAFILFVRFSKWSEELPPRPAFYKYIAVMFIVNVVALLACLCAGIGASFGVWLYSVIIICYHSLYLPFLYVTFLADFFKEEDFLLDNAYYSEMKDAGFFDADWD</sequence>
<dbReference type="PANTHER" id="PTHR15876:SF10">
    <property type="entry name" value="TRANSMEMBRANE PROTEIN ADIPOCYTE-ASSOCIATED 1"/>
    <property type="match status" value="1"/>
</dbReference>
<evidence type="ECO:0008006" key="9">
    <source>
        <dbReference type="Google" id="ProtNLM"/>
    </source>
</evidence>
<dbReference type="Proteomes" id="UP001346149">
    <property type="component" value="Unassembled WGS sequence"/>
</dbReference>
<comment type="similarity">
    <text evidence="2">Belongs to the UPF0359 family.</text>
</comment>
<evidence type="ECO:0000256" key="2">
    <source>
        <dbReference type="ARBA" id="ARBA00010125"/>
    </source>
</evidence>
<keyword evidence="8" id="KW-1185">Reference proteome</keyword>
<proteinExistence type="inferred from homology"/>
<reference evidence="7 8" key="1">
    <citation type="journal article" date="2023" name="Hortic Res">
        <title>Pangenome of water caltrop reveals structural variations and asymmetric subgenome divergence after allopolyploidization.</title>
        <authorList>
            <person name="Zhang X."/>
            <person name="Chen Y."/>
            <person name="Wang L."/>
            <person name="Yuan Y."/>
            <person name="Fang M."/>
            <person name="Shi L."/>
            <person name="Lu R."/>
            <person name="Comes H.P."/>
            <person name="Ma Y."/>
            <person name="Chen Y."/>
            <person name="Huang G."/>
            <person name="Zhou Y."/>
            <person name="Zheng Z."/>
            <person name="Qiu Y."/>
        </authorList>
    </citation>
    <scope>NUCLEOTIDE SEQUENCE [LARGE SCALE GENOMIC DNA]</scope>
    <source>
        <strain evidence="7">F231</strain>
    </source>
</reference>
<comment type="subcellular location">
    <subcellularLocation>
        <location evidence="1">Membrane</location>
        <topology evidence="1">Multi-pass membrane protein</topology>
    </subcellularLocation>
</comment>
<feature type="transmembrane region" description="Helical" evidence="6">
    <location>
        <begin position="35"/>
        <end position="54"/>
    </location>
</feature>
<evidence type="ECO:0000256" key="1">
    <source>
        <dbReference type="ARBA" id="ARBA00004141"/>
    </source>
</evidence>
<keyword evidence="4 6" id="KW-1133">Transmembrane helix</keyword>
<dbReference type="AlphaFoldDB" id="A0AAN7KWM9"/>
<feature type="transmembrane region" description="Helical" evidence="6">
    <location>
        <begin position="74"/>
        <end position="94"/>
    </location>
</feature>
<feature type="transmembrane region" description="Helical" evidence="6">
    <location>
        <begin position="141"/>
        <end position="162"/>
    </location>
</feature>
<dbReference type="InterPro" id="IPR018781">
    <property type="entry name" value="TPRA1/CAND2/CAND8"/>
</dbReference>
<evidence type="ECO:0000256" key="5">
    <source>
        <dbReference type="ARBA" id="ARBA00023136"/>
    </source>
</evidence>
<feature type="transmembrane region" description="Helical" evidence="6">
    <location>
        <begin position="214"/>
        <end position="238"/>
    </location>
</feature>
<evidence type="ECO:0000256" key="6">
    <source>
        <dbReference type="SAM" id="Phobius"/>
    </source>
</evidence>